<reference evidence="7 8" key="1">
    <citation type="submission" date="2023-07" db="EMBL/GenBank/DDBJ databases">
        <title>Genomic Encyclopedia of Type Strains, Phase IV (KMG-IV): sequencing the most valuable type-strain genomes for metagenomic binning, comparative biology and taxonomic classification.</title>
        <authorList>
            <person name="Goeker M."/>
        </authorList>
    </citation>
    <scope>NUCLEOTIDE SEQUENCE [LARGE SCALE GENOMIC DNA]</scope>
    <source>
        <strain evidence="7 8">DSM 18695</strain>
    </source>
</reference>
<dbReference type="InterPro" id="IPR006694">
    <property type="entry name" value="Fatty_acid_hydroxylase"/>
</dbReference>
<gene>
    <name evidence="7" type="ORF">QO010_002572</name>
</gene>
<sequence>MAFDPATLVPILADVGLHWLMGIQHDLTRYILAAPLAWLVICVILAPVLKNRKIRPDSPPAKQMLVELFVSVRSVAVFSTVSLATLGLERAGVMWWTAIRESSAPLWVIVSFALTVVAHDAYFYWAHRLMHHPRLFRKFHRRHHKSHNPTPFTAYSFDLREAAVMASFTVIWLLLVPVSWMAFGLFMLHQIARNVLGHSGYELFPATRQGRPLFDWMTTVTHHDLHHSQAGWNYGLYFTWWDRWMGTEHPEYHARFAQVVRRPSREVLAGV</sequence>
<feature type="transmembrane region" description="Helical" evidence="5">
    <location>
        <begin position="30"/>
        <end position="49"/>
    </location>
</feature>
<feature type="transmembrane region" description="Helical" evidence="5">
    <location>
        <begin position="106"/>
        <end position="125"/>
    </location>
</feature>
<dbReference type="RefSeq" id="WP_307349698.1">
    <property type="nucleotide sequence ID" value="NZ_JAUSVS010000004.1"/>
</dbReference>
<keyword evidence="2 5" id="KW-0812">Transmembrane</keyword>
<evidence type="ECO:0000256" key="2">
    <source>
        <dbReference type="ARBA" id="ARBA00022692"/>
    </source>
</evidence>
<dbReference type="Pfam" id="PF04116">
    <property type="entry name" value="FA_hydroxylase"/>
    <property type="match status" value="1"/>
</dbReference>
<feature type="transmembrane region" description="Helical" evidence="5">
    <location>
        <begin position="65"/>
        <end position="86"/>
    </location>
</feature>
<evidence type="ECO:0000256" key="5">
    <source>
        <dbReference type="SAM" id="Phobius"/>
    </source>
</evidence>
<protein>
    <submittedName>
        <fullName evidence="7">Sterol desaturase/sphingolipid hydroxylase (Fatty acid hydroxylase superfamily)</fullName>
    </submittedName>
</protein>
<evidence type="ECO:0000256" key="3">
    <source>
        <dbReference type="ARBA" id="ARBA00022989"/>
    </source>
</evidence>
<dbReference type="EMBL" id="JAUSVS010000004">
    <property type="protein sequence ID" value="MDQ0464788.1"/>
    <property type="molecule type" value="Genomic_DNA"/>
</dbReference>
<evidence type="ECO:0000256" key="1">
    <source>
        <dbReference type="ARBA" id="ARBA00004370"/>
    </source>
</evidence>
<keyword evidence="8" id="KW-1185">Reference proteome</keyword>
<evidence type="ECO:0000259" key="6">
    <source>
        <dbReference type="Pfam" id="PF04116"/>
    </source>
</evidence>
<feature type="transmembrane region" description="Helical" evidence="5">
    <location>
        <begin position="162"/>
        <end position="188"/>
    </location>
</feature>
<dbReference type="InterPro" id="IPR050307">
    <property type="entry name" value="Sterol_Desaturase_Related"/>
</dbReference>
<dbReference type="Proteomes" id="UP001228905">
    <property type="component" value="Unassembled WGS sequence"/>
</dbReference>
<feature type="domain" description="Fatty acid hydroxylase" evidence="6">
    <location>
        <begin position="112"/>
        <end position="247"/>
    </location>
</feature>
<proteinExistence type="predicted"/>
<name>A0ABU0IUH4_9CAUL</name>
<evidence type="ECO:0000313" key="8">
    <source>
        <dbReference type="Proteomes" id="UP001228905"/>
    </source>
</evidence>
<evidence type="ECO:0000313" key="7">
    <source>
        <dbReference type="EMBL" id="MDQ0464788.1"/>
    </source>
</evidence>
<keyword evidence="3 5" id="KW-1133">Transmembrane helix</keyword>
<comment type="subcellular location">
    <subcellularLocation>
        <location evidence="1">Membrane</location>
    </subcellularLocation>
</comment>
<dbReference type="PANTHER" id="PTHR11863">
    <property type="entry name" value="STEROL DESATURASE"/>
    <property type="match status" value="1"/>
</dbReference>
<accession>A0ABU0IUH4</accession>
<organism evidence="7 8">
    <name type="scientific">Caulobacter ginsengisoli</name>
    <dbReference type="NCBI Taxonomy" id="400775"/>
    <lineage>
        <taxon>Bacteria</taxon>
        <taxon>Pseudomonadati</taxon>
        <taxon>Pseudomonadota</taxon>
        <taxon>Alphaproteobacteria</taxon>
        <taxon>Caulobacterales</taxon>
        <taxon>Caulobacteraceae</taxon>
        <taxon>Caulobacter</taxon>
    </lineage>
</organism>
<keyword evidence="4 5" id="KW-0472">Membrane</keyword>
<evidence type="ECO:0000256" key="4">
    <source>
        <dbReference type="ARBA" id="ARBA00023136"/>
    </source>
</evidence>
<comment type="caution">
    <text evidence="7">The sequence shown here is derived from an EMBL/GenBank/DDBJ whole genome shotgun (WGS) entry which is preliminary data.</text>
</comment>